<accession>A0A7R9AFC4</accession>
<protein>
    <submittedName>
        <fullName evidence="1">Uncharacterized protein</fullName>
    </submittedName>
</protein>
<sequence length="194" mass="22674">MHDVAGRRFSGICNYTNMGNKHSKGGNWENVLNFIPESDKTSDITHNIAHEGLESCALELIDGSEDIENVWVYTQPPHEAQLTAGLLYHAFVVLKTDGWWWSIEKDTGGIFLQRSKKKEFVKEHFRMEKREVPLSLEAGDRGRMKMQDLIHWLYKQREVRKGYRIDNRDLNCLGFAKRVFDEFAKSKFWELIIP</sequence>
<evidence type="ECO:0000313" key="2">
    <source>
        <dbReference type="Proteomes" id="UP000677054"/>
    </source>
</evidence>
<dbReference type="EMBL" id="LR904275">
    <property type="protein sequence ID" value="CAD7252720.1"/>
    <property type="molecule type" value="Genomic_DNA"/>
</dbReference>
<proteinExistence type="predicted"/>
<evidence type="ECO:0000313" key="1">
    <source>
        <dbReference type="EMBL" id="CAD7252720.1"/>
    </source>
</evidence>
<dbReference type="OrthoDB" id="6381337at2759"/>
<organism evidence="1">
    <name type="scientific">Darwinula stevensoni</name>
    <dbReference type="NCBI Taxonomy" id="69355"/>
    <lineage>
        <taxon>Eukaryota</taxon>
        <taxon>Metazoa</taxon>
        <taxon>Ecdysozoa</taxon>
        <taxon>Arthropoda</taxon>
        <taxon>Crustacea</taxon>
        <taxon>Oligostraca</taxon>
        <taxon>Ostracoda</taxon>
        <taxon>Podocopa</taxon>
        <taxon>Podocopida</taxon>
        <taxon>Darwinulocopina</taxon>
        <taxon>Darwinuloidea</taxon>
        <taxon>Darwinulidae</taxon>
        <taxon>Darwinula</taxon>
    </lineage>
</organism>
<dbReference type="AlphaFoldDB" id="A0A7R9AFC4"/>
<reference evidence="1" key="1">
    <citation type="submission" date="2020-11" db="EMBL/GenBank/DDBJ databases">
        <authorList>
            <person name="Tran Van P."/>
        </authorList>
    </citation>
    <scope>NUCLEOTIDE SEQUENCE</scope>
</reference>
<dbReference type="EMBL" id="CAJPEV010004758">
    <property type="protein sequence ID" value="CAG0902265.1"/>
    <property type="molecule type" value="Genomic_DNA"/>
</dbReference>
<name>A0A7R9AFC4_9CRUS</name>
<dbReference type="Proteomes" id="UP000677054">
    <property type="component" value="Unassembled WGS sequence"/>
</dbReference>
<keyword evidence="2" id="KW-1185">Reference proteome</keyword>
<gene>
    <name evidence="1" type="ORF">DSTB1V02_LOCUS12475</name>
</gene>